<keyword evidence="1 9" id="KW-0004">4Fe-4S</keyword>
<feature type="binding site" evidence="9">
    <location>
        <position position="67"/>
    </location>
    <ligand>
        <name>[4Fe-4S] cluster</name>
        <dbReference type="ChEBI" id="CHEBI:49883"/>
        <label>2</label>
        <note>4Fe-4S-S-AdoMet</note>
    </ligand>
</feature>
<dbReference type="InterPro" id="IPR006638">
    <property type="entry name" value="Elp3/MiaA/NifB-like_rSAM"/>
</dbReference>
<keyword evidence="3 9" id="KW-0808">Transferase</keyword>
<evidence type="ECO:0000256" key="1">
    <source>
        <dbReference type="ARBA" id="ARBA00022485"/>
    </source>
</evidence>
<dbReference type="NCBIfam" id="NF009544">
    <property type="entry name" value="PRK12928.1"/>
    <property type="match status" value="1"/>
</dbReference>
<dbReference type="NCBIfam" id="TIGR00510">
    <property type="entry name" value="lipA"/>
    <property type="match status" value="1"/>
</dbReference>
<evidence type="ECO:0000256" key="3">
    <source>
        <dbReference type="ARBA" id="ARBA00022679"/>
    </source>
</evidence>
<evidence type="ECO:0000256" key="9">
    <source>
        <dbReference type="HAMAP-Rule" id="MF_00206"/>
    </source>
</evidence>
<dbReference type="Pfam" id="PF04055">
    <property type="entry name" value="Radical_SAM"/>
    <property type="match status" value="1"/>
</dbReference>
<feature type="binding site" evidence="9">
    <location>
        <position position="63"/>
    </location>
    <ligand>
        <name>[4Fe-4S] cluster</name>
        <dbReference type="ChEBI" id="CHEBI:49883"/>
        <label>2</label>
        <note>4Fe-4S-S-AdoMet</note>
    </ligand>
</feature>
<keyword evidence="6 9" id="KW-0408">Iron</keyword>
<dbReference type="EC" id="2.8.1.8" evidence="9"/>
<comment type="cofactor">
    <cofactor evidence="9">
        <name>[4Fe-4S] cluster</name>
        <dbReference type="ChEBI" id="CHEBI:49883"/>
    </cofactor>
    <text evidence="9">Binds 2 [4Fe-4S] clusters per subunit. One cluster is coordinated with 3 cysteines and an exchangeable S-adenosyl-L-methionine.</text>
</comment>
<evidence type="ECO:0000256" key="2">
    <source>
        <dbReference type="ARBA" id="ARBA00022490"/>
    </source>
</evidence>
<name>A0A832VAW9_9ARCH</name>
<dbReference type="InterPro" id="IPR003698">
    <property type="entry name" value="Lipoyl_synth"/>
</dbReference>
<evidence type="ECO:0000256" key="4">
    <source>
        <dbReference type="ARBA" id="ARBA00022691"/>
    </source>
</evidence>
<dbReference type="Proteomes" id="UP000646946">
    <property type="component" value="Unassembled WGS sequence"/>
</dbReference>
<dbReference type="GO" id="GO:0051539">
    <property type="term" value="F:4 iron, 4 sulfur cluster binding"/>
    <property type="evidence" value="ECO:0007669"/>
    <property type="project" value="UniProtKB-UniRule"/>
</dbReference>
<dbReference type="SFLD" id="SFLDS00029">
    <property type="entry name" value="Radical_SAM"/>
    <property type="match status" value="1"/>
</dbReference>
<dbReference type="PANTHER" id="PTHR10949:SF0">
    <property type="entry name" value="LIPOYL SYNTHASE, MITOCHONDRIAL"/>
    <property type="match status" value="1"/>
</dbReference>
<dbReference type="InterPro" id="IPR031691">
    <property type="entry name" value="LIAS_N"/>
</dbReference>
<dbReference type="GO" id="GO:0046872">
    <property type="term" value="F:metal ion binding"/>
    <property type="evidence" value="ECO:0007669"/>
    <property type="project" value="UniProtKB-KW"/>
</dbReference>
<dbReference type="PIRSF" id="PIRSF005963">
    <property type="entry name" value="Lipoyl_synth"/>
    <property type="match status" value="1"/>
</dbReference>
<dbReference type="SFLD" id="SFLDG01058">
    <property type="entry name" value="lipoyl_synthase_like"/>
    <property type="match status" value="1"/>
</dbReference>
<dbReference type="InterPro" id="IPR007197">
    <property type="entry name" value="rSAM"/>
</dbReference>
<keyword evidence="4 9" id="KW-0949">S-adenosyl-L-methionine</keyword>
<comment type="caution">
    <text evidence="11">The sequence shown here is derived from an EMBL/GenBank/DDBJ whole genome shotgun (WGS) entry which is preliminary data.</text>
</comment>
<proteinExistence type="inferred from homology"/>
<dbReference type="PROSITE" id="PS51918">
    <property type="entry name" value="RADICAL_SAM"/>
    <property type="match status" value="1"/>
</dbReference>
<accession>A0A832VAW9</accession>
<organism evidence="11 12">
    <name type="scientific">Candidatus Naiadarchaeum limnaeum</name>
    <dbReference type="NCBI Taxonomy" id="2756139"/>
    <lineage>
        <taxon>Archaea</taxon>
        <taxon>Candidatus Undinarchaeota</taxon>
        <taxon>Candidatus Undinarchaeia</taxon>
        <taxon>Candidatus Naiadarchaeales</taxon>
        <taxon>Candidatus Naiadarchaeaceae</taxon>
        <taxon>Candidatus Naiadarchaeum</taxon>
    </lineage>
</organism>
<dbReference type="NCBIfam" id="NF004019">
    <property type="entry name" value="PRK05481.1"/>
    <property type="match status" value="1"/>
</dbReference>
<sequence length="296" mass="33266">MISNLGKPQWLKIRPPNTESFNSIKDTIAKLKLHTVCQEAHCPNMSECWSGGTATFMVMGGTCTRGCRFCSVESAAKGETLDPIEPKKLAYAVKEFGLDYVVITSVDRDDLSDQGAGHFAKCIETLRELVPNVLVEVLTPDFRGDFDCIKTVIDAQPTVFAHNIETVKRLQKYARDPRANYEQSLKVLKTAKELNSEIFTKSSIIVGFGEKEEEVIETMKDLRAVGVDILTIGQYLRPSDWHLPVSEYVSLEKFKFYEQKGLELGFKYVASGPFVRSSYKAGELFVKNLVKRNESE</sequence>
<reference evidence="11 12" key="1">
    <citation type="journal article" name="Nat. Commun.">
        <title>Undinarchaeota illuminate DPANN phylogeny and the impact of gene transfer on archaeal evolution.</title>
        <authorList>
            <person name="Dombrowski N."/>
            <person name="Williams T.A."/>
            <person name="Sun J."/>
            <person name="Woodcroft B.J."/>
            <person name="Lee J.H."/>
            <person name="Minh B.Q."/>
            <person name="Rinke C."/>
            <person name="Spang A."/>
        </authorList>
    </citation>
    <scope>NUCLEOTIDE SEQUENCE [LARGE SCALE GENOMIC DNA]</scope>
    <source>
        <strain evidence="11">MAG_bin1129</strain>
    </source>
</reference>
<dbReference type="UniPathway" id="UPA00538">
    <property type="reaction ID" value="UER00593"/>
</dbReference>
<evidence type="ECO:0000259" key="10">
    <source>
        <dbReference type="PROSITE" id="PS51918"/>
    </source>
</evidence>
<dbReference type="InterPro" id="IPR013785">
    <property type="entry name" value="Aldolase_TIM"/>
</dbReference>
<keyword evidence="5 9" id="KW-0479">Metal-binding</keyword>
<feature type="binding site" evidence="9">
    <location>
        <position position="278"/>
    </location>
    <ligand>
        <name>[4Fe-4S] cluster</name>
        <dbReference type="ChEBI" id="CHEBI:49883"/>
        <label>1</label>
    </ligand>
</feature>
<feature type="binding site" evidence="9">
    <location>
        <position position="70"/>
    </location>
    <ligand>
        <name>[4Fe-4S] cluster</name>
        <dbReference type="ChEBI" id="CHEBI:49883"/>
        <label>2</label>
        <note>4Fe-4S-S-AdoMet</note>
    </ligand>
</feature>
<dbReference type="InterPro" id="IPR058240">
    <property type="entry name" value="rSAM_sf"/>
</dbReference>
<comment type="function">
    <text evidence="9">Catalyzes the radical-mediated insertion of two sulfur atoms into the C-6 and C-8 positions of the octanoyl moiety bound to the lipoyl domains of lipoate-dependent enzymes, thereby converting the octanoylated domains into lipoylated derivatives.</text>
</comment>
<dbReference type="Gene3D" id="3.20.20.70">
    <property type="entry name" value="Aldolase class I"/>
    <property type="match status" value="1"/>
</dbReference>
<dbReference type="CDD" id="cd01335">
    <property type="entry name" value="Radical_SAM"/>
    <property type="match status" value="1"/>
</dbReference>
<dbReference type="EMBL" id="DVAB01000037">
    <property type="protein sequence ID" value="HIK00766.1"/>
    <property type="molecule type" value="Genomic_DNA"/>
</dbReference>
<evidence type="ECO:0000256" key="7">
    <source>
        <dbReference type="ARBA" id="ARBA00023014"/>
    </source>
</evidence>
<dbReference type="GO" id="GO:0005737">
    <property type="term" value="C:cytoplasm"/>
    <property type="evidence" value="ECO:0007669"/>
    <property type="project" value="UniProtKB-SubCell"/>
</dbReference>
<evidence type="ECO:0000256" key="5">
    <source>
        <dbReference type="ARBA" id="ARBA00022723"/>
    </source>
</evidence>
<comment type="pathway">
    <text evidence="9">Protein modification; protein lipoylation via endogenous pathway; protein N(6)-(lipoyl)lysine from octanoyl-[acyl-carrier-protein]: step 2/2.</text>
</comment>
<comment type="catalytic activity">
    <reaction evidence="8 9">
        <text>[[Fe-S] cluster scaffold protein carrying a second [4Fe-4S](2+) cluster] + N(6)-octanoyl-L-lysyl-[protein] + 2 oxidized [2Fe-2S]-[ferredoxin] + 2 S-adenosyl-L-methionine + 4 H(+) = [[Fe-S] cluster scaffold protein] + N(6)-[(R)-dihydrolipoyl]-L-lysyl-[protein] + 4 Fe(3+) + 2 hydrogen sulfide + 2 5'-deoxyadenosine + 2 L-methionine + 2 reduced [2Fe-2S]-[ferredoxin]</text>
        <dbReference type="Rhea" id="RHEA:16585"/>
        <dbReference type="Rhea" id="RHEA-COMP:9928"/>
        <dbReference type="Rhea" id="RHEA-COMP:10000"/>
        <dbReference type="Rhea" id="RHEA-COMP:10001"/>
        <dbReference type="Rhea" id="RHEA-COMP:10475"/>
        <dbReference type="Rhea" id="RHEA-COMP:14568"/>
        <dbReference type="Rhea" id="RHEA-COMP:14569"/>
        <dbReference type="ChEBI" id="CHEBI:15378"/>
        <dbReference type="ChEBI" id="CHEBI:17319"/>
        <dbReference type="ChEBI" id="CHEBI:29034"/>
        <dbReference type="ChEBI" id="CHEBI:29919"/>
        <dbReference type="ChEBI" id="CHEBI:33722"/>
        <dbReference type="ChEBI" id="CHEBI:33737"/>
        <dbReference type="ChEBI" id="CHEBI:33738"/>
        <dbReference type="ChEBI" id="CHEBI:57844"/>
        <dbReference type="ChEBI" id="CHEBI:59789"/>
        <dbReference type="ChEBI" id="CHEBI:78809"/>
        <dbReference type="ChEBI" id="CHEBI:83100"/>
        <dbReference type="EC" id="2.8.1.8"/>
    </reaction>
</comment>
<evidence type="ECO:0000313" key="12">
    <source>
        <dbReference type="Proteomes" id="UP000646946"/>
    </source>
</evidence>
<keyword evidence="12" id="KW-1185">Reference proteome</keyword>
<evidence type="ECO:0000313" key="11">
    <source>
        <dbReference type="EMBL" id="HIK00766.1"/>
    </source>
</evidence>
<dbReference type="PANTHER" id="PTHR10949">
    <property type="entry name" value="LIPOYL SYNTHASE"/>
    <property type="match status" value="1"/>
</dbReference>
<protein>
    <recommendedName>
        <fullName evidence="9">Lipoyl synthase</fullName>
        <ecNumber evidence="9">2.8.1.8</ecNumber>
    </recommendedName>
    <alternativeName>
        <fullName evidence="9">Lip-syn</fullName>
        <shortName evidence="9">LS</shortName>
    </alternativeName>
    <alternativeName>
        <fullName evidence="9">Lipoate synthase</fullName>
    </alternativeName>
    <alternativeName>
        <fullName evidence="9">Lipoic acid synthase</fullName>
    </alternativeName>
    <alternativeName>
        <fullName evidence="9">Sulfur insertion protein LipA</fullName>
    </alternativeName>
</protein>
<comment type="subcellular location">
    <subcellularLocation>
        <location evidence="9">Cytoplasm</location>
    </subcellularLocation>
</comment>
<dbReference type="SMART" id="SM00729">
    <property type="entry name" value="Elp3"/>
    <property type="match status" value="1"/>
</dbReference>
<dbReference type="SUPFAM" id="SSF102114">
    <property type="entry name" value="Radical SAM enzymes"/>
    <property type="match status" value="1"/>
</dbReference>
<dbReference type="GO" id="GO:0016992">
    <property type="term" value="F:lipoate synthase activity"/>
    <property type="evidence" value="ECO:0007669"/>
    <property type="project" value="UniProtKB-UniRule"/>
</dbReference>
<comment type="similarity">
    <text evidence="9">Belongs to the radical SAM superfamily. Lipoyl synthase family.</text>
</comment>
<feature type="binding site" evidence="9">
    <location>
        <position position="37"/>
    </location>
    <ligand>
        <name>[4Fe-4S] cluster</name>
        <dbReference type="ChEBI" id="CHEBI:49883"/>
        <label>1</label>
    </ligand>
</feature>
<keyword evidence="7 9" id="KW-0411">Iron-sulfur</keyword>
<dbReference type="GO" id="GO:0009249">
    <property type="term" value="P:protein lipoylation"/>
    <property type="evidence" value="ECO:0007669"/>
    <property type="project" value="UniProtKB-UniRule"/>
</dbReference>
<feature type="domain" description="Radical SAM core" evidence="10">
    <location>
        <begin position="49"/>
        <end position="267"/>
    </location>
</feature>
<dbReference type="AlphaFoldDB" id="A0A832VAW9"/>
<keyword evidence="2 9" id="KW-0963">Cytoplasm</keyword>
<evidence type="ECO:0000256" key="8">
    <source>
        <dbReference type="ARBA" id="ARBA00047326"/>
    </source>
</evidence>
<dbReference type="SFLD" id="SFLDF00271">
    <property type="entry name" value="lipoyl_synthase"/>
    <property type="match status" value="1"/>
</dbReference>
<evidence type="ECO:0000256" key="6">
    <source>
        <dbReference type="ARBA" id="ARBA00023004"/>
    </source>
</evidence>
<feature type="binding site" evidence="9">
    <location>
        <position position="42"/>
    </location>
    <ligand>
        <name>[4Fe-4S] cluster</name>
        <dbReference type="ChEBI" id="CHEBI:49883"/>
        <label>1</label>
    </ligand>
</feature>
<dbReference type="Pfam" id="PF16881">
    <property type="entry name" value="LIAS_N"/>
    <property type="match status" value="1"/>
</dbReference>
<feature type="binding site" evidence="9">
    <location>
        <position position="48"/>
    </location>
    <ligand>
        <name>[4Fe-4S] cluster</name>
        <dbReference type="ChEBI" id="CHEBI:49883"/>
        <label>1</label>
    </ligand>
</feature>
<dbReference type="FunFam" id="3.20.20.70:FF:000186">
    <property type="entry name" value="Lipoyl synthase"/>
    <property type="match status" value="1"/>
</dbReference>
<gene>
    <name evidence="9 11" type="primary">lipA</name>
    <name evidence="11" type="ORF">H1016_04485</name>
</gene>
<dbReference type="HAMAP" id="MF_00206">
    <property type="entry name" value="Lipoyl_synth"/>
    <property type="match status" value="1"/>
</dbReference>